<dbReference type="Proteomes" id="UP000243451">
    <property type="component" value="Unassembled WGS sequence"/>
</dbReference>
<dbReference type="EMBL" id="PPSK01000005">
    <property type="protein sequence ID" value="POB04347.1"/>
    <property type="molecule type" value="Genomic_DNA"/>
</dbReference>
<evidence type="ECO:0000313" key="7">
    <source>
        <dbReference type="Proteomes" id="UP000243451"/>
    </source>
</evidence>
<evidence type="ECO:0000256" key="2">
    <source>
        <dbReference type="ARBA" id="ARBA00037999"/>
    </source>
</evidence>
<keyword evidence="1 4" id="KW-0663">Pyridoxal phosphate</keyword>
<feature type="active site" description="Proton acceptor" evidence="3">
    <location>
        <position position="193"/>
    </location>
</feature>
<dbReference type="PIRSF" id="PIRSF000390">
    <property type="entry name" value="PLP_StrS"/>
    <property type="match status" value="1"/>
</dbReference>
<organism evidence="6 7">
    <name type="scientific">Halopseudomonas oceani</name>
    <dbReference type="NCBI Taxonomy" id="1708783"/>
    <lineage>
        <taxon>Bacteria</taxon>
        <taxon>Pseudomonadati</taxon>
        <taxon>Pseudomonadota</taxon>
        <taxon>Gammaproteobacteria</taxon>
        <taxon>Pseudomonadales</taxon>
        <taxon>Pseudomonadaceae</taxon>
        <taxon>Halopseudomonas</taxon>
    </lineage>
</organism>
<reference evidence="6 7" key="1">
    <citation type="submission" date="2018-01" db="EMBL/GenBank/DDBJ databases">
        <title>Draft genome of the type strain Pseudomonas oceani DSM 100277 isolated from the deep water in Okinawa trough, northwestern Pacific Ocean.</title>
        <authorList>
            <person name="Gomila M."/>
            <person name="Mulet M."/>
            <person name="Garcia-Valdes E."/>
            <person name="Lalucat J."/>
        </authorList>
    </citation>
    <scope>NUCLEOTIDE SEQUENCE [LARGE SCALE GENOMIC DNA]</scope>
    <source>
        <strain evidence="6 7">DSM 100277</strain>
    </source>
</reference>
<dbReference type="GO" id="GO:0008483">
    <property type="term" value="F:transaminase activity"/>
    <property type="evidence" value="ECO:0007669"/>
    <property type="project" value="UniProtKB-KW"/>
</dbReference>
<dbReference type="InterPro" id="IPR015422">
    <property type="entry name" value="PyrdxlP-dep_Trfase_small"/>
</dbReference>
<keyword evidence="6" id="KW-0808">Transferase</keyword>
<evidence type="ECO:0000313" key="6">
    <source>
        <dbReference type="EMBL" id="POB04347.1"/>
    </source>
</evidence>
<dbReference type="PANTHER" id="PTHR30244">
    <property type="entry name" value="TRANSAMINASE"/>
    <property type="match status" value="1"/>
</dbReference>
<feature type="modified residue" description="N6-(pyridoxal phosphate)lysine" evidence="4">
    <location>
        <position position="193"/>
    </location>
</feature>
<evidence type="ECO:0000256" key="5">
    <source>
        <dbReference type="RuleBase" id="RU004508"/>
    </source>
</evidence>
<evidence type="ECO:0000256" key="4">
    <source>
        <dbReference type="PIRSR" id="PIRSR000390-2"/>
    </source>
</evidence>
<dbReference type="InterPro" id="IPR015421">
    <property type="entry name" value="PyrdxlP-dep_Trfase_major"/>
</dbReference>
<dbReference type="CDD" id="cd00616">
    <property type="entry name" value="AHBA_syn"/>
    <property type="match status" value="1"/>
</dbReference>
<dbReference type="Pfam" id="PF01041">
    <property type="entry name" value="DegT_DnrJ_EryC1"/>
    <property type="match status" value="1"/>
</dbReference>
<sequence length="372" mass="40160">MADARVPFLDLRALNEPFRPAIREALDRVMDSGYYLLGEEVAAFEGRFARYCGCAAAIGVANGLDALTLVLRGWKELGQLSDGDEVIVPANTYIATLLAISASGLVPVPVDPDADSFNLDADGVRRALTARTRVVLPVHLYGRMVDMPAIMSLAQEHGLLVLEDAAQAHGATCEGQRAGSWGHAAGFSFYPGKVLGALGDAGAVTTSDPELAGVVRCLANYGSSEKYIFPVKGSNSRMDELQAAILNIKLNELEQHLTGRRAAALAYQQGIANSALKLPTGVLDEHAWHLYVVRCRERERLREHLTREGIGCLIHYPLPPHRQGAYADLSTRVLPITERLSESVLSLPIYPGVDSQSVIDACNRFSGAAWSE</sequence>
<dbReference type="AlphaFoldDB" id="A0A2P4EWN1"/>
<comment type="caution">
    <text evidence="6">The sequence shown here is derived from an EMBL/GenBank/DDBJ whole genome shotgun (WGS) entry which is preliminary data.</text>
</comment>
<dbReference type="Gene3D" id="3.90.1150.10">
    <property type="entry name" value="Aspartate Aminotransferase, domain 1"/>
    <property type="match status" value="1"/>
</dbReference>
<proteinExistence type="inferred from homology"/>
<dbReference type="SUPFAM" id="SSF53383">
    <property type="entry name" value="PLP-dependent transferases"/>
    <property type="match status" value="1"/>
</dbReference>
<dbReference type="PANTHER" id="PTHR30244:SF36">
    <property type="entry name" value="3-OXO-GLUCOSE-6-PHOSPHATE:GLUTAMATE AMINOTRANSFERASE"/>
    <property type="match status" value="1"/>
</dbReference>
<dbReference type="InterPro" id="IPR000653">
    <property type="entry name" value="DegT/StrS_aminotransferase"/>
</dbReference>
<gene>
    <name evidence="6" type="ORF">C1949_07985</name>
</gene>
<comment type="similarity">
    <text evidence="2 5">Belongs to the DegT/DnrJ/EryC1 family.</text>
</comment>
<dbReference type="InterPro" id="IPR015424">
    <property type="entry name" value="PyrdxlP-dep_Trfase"/>
</dbReference>
<dbReference type="GO" id="GO:0000271">
    <property type="term" value="P:polysaccharide biosynthetic process"/>
    <property type="evidence" value="ECO:0007669"/>
    <property type="project" value="TreeGrafter"/>
</dbReference>
<dbReference type="GO" id="GO:0030170">
    <property type="term" value="F:pyridoxal phosphate binding"/>
    <property type="evidence" value="ECO:0007669"/>
    <property type="project" value="TreeGrafter"/>
</dbReference>
<evidence type="ECO:0000256" key="3">
    <source>
        <dbReference type="PIRSR" id="PIRSR000390-1"/>
    </source>
</evidence>
<dbReference type="Gene3D" id="3.40.640.10">
    <property type="entry name" value="Type I PLP-dependent aspartate aminotransferase-like (Major domain)"/>
    <property type="match status" value="1"/>
</dbReference>
<protein>
    <submittedName>
        <fullName evidence="6">Aminotransferase</fullName>
    </submittedName>
</protein>
<name>A0A2P4EWN1_9GAMM</name>
<dbReference type="RefSeq" id="WP_104737948.1">
    <property type="nucleotide sequence ID" value="NZ_BMHR01000001.1"/>
</dbReference>
<accession>A0A2P4EWN1</accession>
<keyword evidence="6" id="KW-0032">Aminotransferase</keyword>
<evidence type="ECO:0000256" key="1">
    <source>
        <dbReference type="ARBA" id="ARBA00022898"/>
    </source>
</evidence>
<dbReference type="OrthoDB" id="9804264at2"/>
<keyword evidence="7" id="KW-1185">Reference proteome</keyword>